<evidence type="ECO:0000256" key="3">
    <source>
        <dbReference type="ARBA" id="ARBA00015195"/>
    </source>
</evidence>
<evidence type="ECO:0000256" key="6">
    <source>
        <dbReference type="ARBA" id="ARBA00023054"/>
    </source>
</evidence>
<evidence type="ECO:0000313" key="13">
    <source>
        <dbReference type="EMBL" id="MBB6185278.1"/>
    </source>
</evidence>
<dbReference type="Proteomes" id="UP000560000">
    <property type="component" value="Unassembled WGS sequence"/>
</dbReference>
<keyword evidence="8" id="KW-0131">Cell cycle</keyword>
<dbReference type="InterPro" id="IPR042233">
    <property type="entry name" value="Cell_div_ZapA_N"/>
</dbReference>
<sequence>MSEPITIRLNDREFLVACEPEERAGLLAAASYLDSKMREFRANARSPGFDRLAVLTALSVTHELLETRQRHESEQRVFGEGIETLRRKLEGALERATSSRT</sequence>
<dbReference type="STRING" id="1543381.LF63_0113140"/>
<dbReference type="InterPro" id="IPR036192">
    <property type="entry name" value="Cell_div_ZapA-like_sf"/>
</dbReference>
<dbReference type="Proteomes" id="UP000029708">
    <property type="component" value="Unassembled WGS sequence"/>
</dbReference>
<dbReference type="RefSeq" id="WP_043102506.1">
    <property type="nucleotide sequence ID" value="NZ_JACHET010000001.1"/>
</dbReference>
<gene>
    <name evidence="13" type="ORF">HNQ86_002623</name>
    <name evidence="12" type="ORF">LF63_0113140</name>
</gene>
<evidence type="ECO:0000313" key="14">
    <source>
        <dbReference type="Proteomes" id="UP000029708"/>
    </source>
</evidence>
<comment type="function">
    <text evidence="9">Activator of cell division through the inhibition of FtsZ GTPase activity, therefore promoting FtsZ assembly into bundles of protofilaments necessary for the formation of the division Z ring. It is recruited early at mid-cell but it is not essential for cell division.</text>
</comment>
<evidence type="ECO:0000256" key="2">
    <source>
        <dbReference type="ARBA" id="ARBA00010074"/>
    </source>
</evidence>
<comment type="similarity">
    <text evidence="2">Belongs to the ZapA family. Type 1 subfamily.</text>
</comment>
<keyword evidence="7" id="KW-0717">Septation</keyword>
<dbReference type="Pfam" id="PF05164">
    <property type="entry name" value="ZapA"/>
    <property type="match status" value="1"/>
</dbReference>
<dbReference type="InterPro" id="IPR007838">
    <property type="entry name" value="Cell_div_ZapA-like"/>
</dbReference>
<dbReference type="GO" id="GO:0000921">
    <property type="term" value="P:septin ring assembly"/>
    <property type="evidence" value="ECO:0007669"/>
    <property type="project" value="TreeGrafter"/>
</dbReference>
<keyword evidence="4" id="KW-0963">Cytoplasm</keyword>
<evidence type="ECO:0000256" key="5">
    <source>
        <dbReference type="ARBA" id="ARBA00022618"/>
    </source>
</evidence>
<comment type="caution">
    <text evidence="12">The sequence shown here is derived from an EMBL/GenBank/DDBJ whole genome shotgun (WGS) entry which is preliminary data.</text>
</comment>
<dbReference type="HOGENOM" id="CLU_116623_2_1_6"/>
<reference evidence="13 15" key="2">
    <citation type="submission" date="2020-08" db="EMBL/GenBank/DDBJ databases">
        <title>Genomic Encyclopedia of Type Strains, Phase IV (KMG-IV): sequencing the most valuable type-strain genomes for metagenomic binning, comparative biology and taxonomic classification.</title>
        <authorList>
            <person name="Goeker M."/>
        </authorList>
    </citation>
    <scope>NUCLEOTIDE SEQUENCE [LARGE SCALE GENOMIC DNA]</scope>
    <source>
        <strain evidence="13 15">DSM 107085</strain>
    </source>
</reference>
<protein>
    <recommendedName>
        <fullName evidence="3">Cell division protein ZapA</fullName>
    </recommendedName>
    <alternativeName>
        <fullName evidence="11">Z ring-associated protein ZapA</fullName>
    </alternativeName>
</protein>
<evidence type="ECO:0000313" key="15">
    <source>
        <dbReference type="Proteomes" id="UP000560000"/>
    </source>
</evidence>
<evidence type="ECO:0000256" key="7">
    <source>
        <dbReference type="ARBA" id="ARBA00023210"/>
    </source>
</evidence>
<proteinExistence type="inferred from homology"/>
<dbReference type="GO" id="GO:0005829">
    <property type="term" value="C:cytosol"/>
    <property type="evidence" value="ECO:0007669"/>
    <property type="project" value="TreeGrafter"/>
</dbReference>
<keyword evidence="6" id="KW-0175">Coiled coil</keyword>
<evidence type="ECO:0000256" key="11">
    <source>
        <dbReference type="ARBA" id="ARBA00033158"/>
    </source>
</evidence>
<accession>A0A099CT57</accession>
<dbReference type="OrthoDB" id="5772359at2"/>
<evidence type="ECO:0000256" key="4">
    <source>
        <dbReference type="ARBA" id="ARBA00022490"/>
    </source>
</evidence>
<evidence type="ECO:0000256" key="1">
    <source>
        <dbReference type="ARBA" id="ARBA00004496"/>
    </source>
</evidence>
<keyword evidence="5 13" id="KW-0132">Cell division</keyword>
<evidence type="ECO:0000256" key="9">
    <source>
        <dbReference type="ARBA" id="ARBA00024910"/>
    </source>
</evidence>
<organism evidence="12 14">
    <name type="scientific">Oleiagrimonas soli</name>
    <dbReference type="NCBI Taxonomy" id="1543381"/>
    <lineage>
        <taxon>Bacteria</taxon>
        <taxon>Pseudomonadati</taxon>
        <taxon>Pseudomonadota</taxon>
        <taxon>Gammaproteobacteria</taxon>
        <taxon>Lysobacterales</taxon>
        <taxon>Rhodanobacteraceae</taxon>
        <taxon>Oleiagrimonas</taxon>
    </lineage>
</organism>
<evidence type="ECO:0000256" key="8">
    <source>
        <dbReference type="ARBA" id="ARBA00023306"/>
    </source>
</evidence>
<name>A0A099CT57_9GAMM</name>
<dbReference type="Gene3D" id="3.30.160.880">
    <property type="entry name" value="Cell division protein ZapA protomer, N-terminal domain"/>
    <property type="match status" value="1"/>
</dbReference>
<dbReference type="GO" id="GO:0032153">
    <property type="term" value="C:cell division site"/>
    <property type="evidence" value="ECO:0007669"/>
    <property type="project" value="TreeGrafter"/>
</dbReference>
<comment type="subunit">
    <text evidence="10">Homodimer. Interacts with FtsZ.</text>
</comment>
<dbReference type="GO" id="GO:0000917">
    <property type="term" value="P:division septum assembly"/>
    <property type="evidence" value="ECO:0007669"/>
    <property type="project" value="UniProtKB-KW"/>
</dbReference>
<keyword evidence="14" id="KW-1185">Reference proteome</keyword>
<dbReference type="AlphaFoldDB" id="A0A099CT57"/>
<comment type="subcellular location">
    <subcellularLocation>
        <location evidence="1">Cytoplasm</location>
    </subcellularLocation>
</comment>
<evidence type="ECO:0000313" key="12">
    <source>
        <dbReference type="EMBL" id="KGI76866.1"/>
    </source>
</evidence>
<dbReference type="GO" id="GO:0030428">
    <property type="term" value="C:cell septum"/>
    <property type="evidence" value="ECO:0007669"/>
    <property type="project" value="TreeGrafter"/>
</dbReference>
<dbReference type="SUPFAM" id="SSF102829">
    <property type="entry name" value="Cell division protein ZapA-like"/>
    <property type="match status" value="1"/>
</dbReference>
<dbReference type="GO" id="GO:0043093">
    <property type="term" value="P:FtsZ-dependent cytokinesis"/>
    <property type="evidence" value="ECO:0007669"/>
    <property type="project" value="TreeGrafter"/>
</dbReference>
<reference evidence="12 14" key="1">
    <citation type="submission" date="2014-09" db="EMBL/GenBank/DDBJ databases">
        <title>Xanthomonadaceae 3.5X direct submission.</title>
        <authorList>
            <person name="Fang T."/>
            <person name="Wang H."/>
        </authorList>
    </citation>
    <scope>NUCLEOTIDE SEQUENCE [LARGE SCALE GENOMIC DNA]</scope>
    <source>
        <strain evidence="12 14">3.5X</strain>
    </source>
</reference>
<dbReference type="PANTHER" id="PTHR34981:SF1">
    <property type="entry name" value="CELL DIVISION PROTEIN ZAPA"/>
    <property type="match status" value="1"/>
</dbReference>
<dbReference type="EMBL" id="JACHET010000001">
    <property type="protein sequence ID" value="MBB6185278.1"/>
    <property type="molecule type" value="Genomic_DNA"/>
</dbReference>
<evidence type="ECO:0000256" key="10">
    <source>
        <dbReference type="ARBA" id="ARBA00026068"/>
    </source>
</evidence>
<dbReference type="PANTHER" id="PTHR34981">
    <property type="entry name" value="CELL DIVISION PROTEIN ZAPA"/>
    <property type="match status" value="1"/>
</dbReference>
<dbReference type="Gene3D" id="1.20.5.50">
    <property type="match status" value="1"/>
</dbReference>
<dbReference type="EMBL" id="JROI01000015">
    <property type="protein sequence ID" value="KGI76866.1"/>
    <property type="molecule type" value="Genomic_DNA"/>
</dbReference>